<gene>
    <name evidence="1" type="ORF">MSAN_02368000</name>
</gene>
<dbReference type="Proteomes" id="UP000623467">
    <property type="component" value="Unassembled WGS sequence"/>
</dbReference>
<sequence>MDLQCFFAPDSISSFRRTGLVSHPAPARAPPDASTTNITLTSARDITTLDADADHAGLPSEEISTYNVKLAEPEIWRASLTFLSSHIPSPADAARALADFLRASRNTLTASEAAPIRATVGISGIAGQIAPARVLFAPSPKHECVDLVPFPRLVSFAVLFPSPPC</sequence>
<evidence type="ECO:0000313" key="1">
    <source>
        <dbReference type="EMBL" id="KAF7334813.1"/>
    </source>
</evidence>
<accession>A0A8H7CGQ2</accession>
<comment type="caution">
    <text evidence="1">The sequence shown here is derived from an EMBL/GenBank/DDBJ whole genome shotgun (WGS) entry which is preliminary data.</text>
</comment>
<dbReference type="OrthoDB" id="428577at2759"/>
<organism evidence="1 2">
    <name type="scientific">Mycena sanguinolenta</name>
    <dbReference type="NCBI Taxonomy" id="230812"/>
    <lineage>
        <taxon>Eukaryota</taxon>
        <taxon>Fungi</taxon>
        <taxon>Dikarya</taxon>
        <taxon>Basidiomycota</taxon>
        <taxon>Agaricomycotina</taxon>
        <taxon>Agaricomycetes</taxon>
        <taxon>Agaricomycetidae</taxon>
        <taxon>Agaricales</taxon>
        <taxon>Marasmiineae</taxon>
        <taxon>Mycenaceae</taxon>
        <taxon>Mycena</taxon>
    </lineage>
</organism>
<proteinExistence type="predicted"/>
<reference evidence="1" key="1">
    <citation type="submission" date="2020-05" db="EMBL/GenBank/DDBJ databases">
        <title>Mycena genomes resolve the evolution of fungal bioluminescence.</title>
        <authorList>
            <person name="Tsai I.J."/>
        </authorList>
    </citation>
    <scope>NUCLEOTIDE SEQUENCE</scope>
    <source>
        <strain evidence="1">160909Yilan</strain>
    </source>
</reference>
<keyword evidence="2" id="KW-1185">Reference proteome</keyword>
<name>A0A8H7CGQ2_9AGAR</name>
<evidence type="ECO:0000313" key="2">
    <source>
        <dbReference type="Proteomes" id="UP000623467"/>
    </source>
</evidence>
<protein>
    <submittedName>
        <fullName evidence="1">Ubiquitin-like domain-containing protein</fullName>
    </submittedName>
</protein>
<dbReference type="EMBL" id="JACAZH010000045">
    <property type="protein sequence ID" value="KAF7334813.1"/>
    <property type="molecule type" value="Genomic_DNA"/>
</dbReference>
<dbReference type="AlphaFoldDB" id="A0A8H7CGQ2"/>